<accession>A0ACB8RIV2</accession>
<sequence length="223" mass="24594">MSRLSMSFLTPLRLIGASTSVISSLFSASASPSQRDRKSRRVLAVPDYLMHMLSSTDLSCDRIGGDHHHDLDMPDLTGSLWHNFVIPRTERALWVPTLVLVSQRPTGSHGVHSGLCLSTMEHHRSKISKSTHMAPLRCHYNFSAPAPASRVAINEAKRVSNEAPFTLPRAHLAAVRKGCIRCRTRLGLVPFTLHAVSSAADRDWNLVVYSGVFLILGNRPTVL</sequence>
<dbReference type="EMBL" id="MU276002">
    <property type="protein sequence ID" value="KAI0043855.1"/>
    <property type="molecule type" value="Genomic_DNA"/>
</dbReference>
<proteinExistence type="predicted"/>
<dbReference type="Proteomes" id="UP000814033">
    <property type="component" value="Unassembled WGS sequence"/>
</dbReference>
<evidence type="ECO:0000313" key="2">
    <source>
        <dbReference type="Proteomes" id="UP000814033"/>
    </source>
</evidence>
<keyword evidence="2" id="KW-1185">Reference proteome</keyword>
<protein>
    <submittedName>
        <fullName evidence="1">Uncharacterized protein</fullName>
    </submittedName>
</protein>
<reference evidence="1" key="1">
    <citation type="submission" date="2021-02" db="EMBL/GenBank/DDBJ databases">
        <authorList>
            <consortium name="DOE Joint Genome Institute"/>
            <person name="Ahrendt S."/>
            <person name="Looney B.P."/>
            <person name="Miyauchi S."/>
            <person name="Morin E."/>
            <person name="Drula E."/>
            <person name="Courty P.E."/>
            <person name="Chicoki N."/>
            <person name="Fauchery L."/>
            <person name="Kohler A."/>
            <person name="Kuo A."/>
            <person name="Labutti K."/>
            <person name="Pangilinan J."/>
            <person name="Lipzen A."/>
            <person name="Riley R."/>
            <person name="Andreopoulos W."/>
            <person name="He G."/>
            <person name="Johnson J."/>
            <person name="Barry K.W."/>
            <person name="Grigoriev I.V."/>
            <person name="Nagy L."/>
            <person name="Hibbett D."/>
            <person name="Henrissat B."/>
            <person name="Matheny P.B."/>
            <person name="Labbe J."/>
            <person name="Martin F."/>
        </authorList>
    </citation>
    <scope>NUCLEOTIDE SEQUENCE</scope>
    <source>
        <strain evidence="1">FP105234-sp</strain>
    </source>
</reference>
<comment type="caution">
    <text evidence="1">The sequence shown here is derived from an EMBL/GenBank/DDBJ whole genome shotgun (WGS) entry which is preliminary data.</text>
</comment>
<gene>
    <name evidence="1" type="ORF">FA95DRAFT_336413</name>
</gene>
<reference evidence="1" key="2">
    <citation type="journal article" date="2022" name="New Phytol.">
        <title>Evolutionary transition to the ectomycorrhizal habit in the genomes of a hyperdiverse lineage of mushroom-forming fungi.</title>
        <authorList>
            <person name="Looney B."/>
            <person name="Miyauchi S."/>
            <person name="Morin E."/>
            <person name="Drula E."/>
            <person name="Courty P.E."/>
            <person name="Kohler A."/>
            <person name="Kuo A."/>
            <person name="LaButti K."/>
            <person name="Pangilinan J."/>
            <person name="Lipzen A."/>
            <person name="Riley R."/>
            <person name="Andreopoulos W."/>
            <person name="He G."/>
            <person name="Johnson J."/>
            <person name="Nolan M."/>
            <person name="Tritt A."/>
            <person name="Barry K.W."/>
            <person name="Grigoriev I.V."/>
            <person name="Nagy L.G."/>
            <person name="Hibbett D."/>
            <person name="Henrissat B."/>
            <person name="Matheny P.B."/>
            <person name="Labbe J."/>
            <person name="Martin F.M."/>
        </authorList>
    </citation>
    <scope>NUCLEOTIDE SEQUENCE</scope>
    <source>
        <strain evidence="1">FP105234-sp</strain>
    </source>
</reference>
<evidence type="ECO:0000313" key="1">
    <source>
        <dbReference type="EMBL" id="KAI0043855.1"/>
    </source>
</evidence>
<organism evidence="1 2">
    <name type="scientific">Auriscalpium vulgare</name>
    <dbReference type="NCBI Taxonomy" id="40419"/>
    <lineage>
        <taxon>Eukaryota</taxon>
        <taxon>Fungi</taxon>
        <taxon>Dikarya</taxon>
        <taxon>Basidiomycota</taxon>
        <taxon>Agaricomycotina</taxon>
        <taxon>Agaricomycetes</taxon>
        <taxon>Russulales</taxon>
        <taxon>Auriscalpiaceae</taxon>
        <taxon>Auriscalpium</taxon>
    </lineage>
</organism>
<name>A0ACB8RIV2_9AGAM</name>